<dbReference type="Pfam" id="PF01103">
    <property type="entry name" value="Omp85"/>
    <property type="match status" value="1"/>
</dbReference>
<evidence type="ECO:0000256" key="2">
    <source>
        <dbReference type="ARBA" id="ARBA00023136"/>
    </source>
</evidence>
<protein>
    <recommendedName>
        <fullName evidence="4">Bacterial surface antigen (D15) domain-containing protein</fullName>
    </recommendedName>
</protein>
<dbReference type="AlphaFoldDB" id="A0A501X1X3"/>
<comment type="subcellular location">
    <subcellularLocation>
        <location evidence="1">Membrane</location>
    </subcellularLocation>
</comment>
<keyword evidence="2" id="KW-0472">Membrane</keyword>
<accession>A0A501X1X3</accession>
<dbReference type="InterPro" id="IPR000184">
    <property type="entry name" value="Bac_surfAg_D15"/>
</dbReference>
<feature type="domain" description="Bacterial surface antigen (D15)" evidence="4">
    <location>
        <begin position="108"/>
        <end position="331"/>
    </location>
</feature>
<proteinExistence type="predicted"/>
<evidence type="ECO:0000256" key="1">
    <source>
        <dbReference type="ARBA" id="ARBA00004370"/>
    </source>
</evidence>
<dbReference type="RefSeq" id="WP_140587432.1">
    <property type="nucleotide sequence ID" value="NZ_VFRR01000005.1"/>
</dbReference>
<feature type="signal peptide" evidence="3">
    <location>
        <begin position="1"/>
        <end position="22"/>
    </location>
</feature>
<keyword evidence="3" id="KW-0732">Signal</keyword>
<dbReference type="Gene3D" id="2.40.160.50">
    <property type="entry name" value="membrane protein fhac: a member of the omp85/tpsb transporter family"/>
    <property type="match status" value="1"/>
</dbReference>
<keyword evidence="6" id="KW-1185">Reference proteome</keyword>
<dbReference type="EMBL" id="VFRR01000005">
    <property type="protein sequence ID" value="TPE54480.1"/>
    <property type="molecule type" value="Genomic_DNA"/>
</dbReference>
<evidence type="ECO:0000313" key="5">
    <source>
        <dbReference type="EMBL" id="TPE54480.1"/>
    </source>
</evidence>
<organism evidence="5 6">
    <name type="scientific">Maribrevibacterium harenarium</name>
    <dbReference type="NCBI Taxonomy" id="2589817"/>
    <lineage>
        <taxon>Bacteria</taxon>
        <taxon>Pseudomonadati</taxon>
        <taxon>Pseudomonadota</taxon>
        <taxon>Gammaproteobacteria</taxon>
        <taxon>Oceanospirillales</taxon>
        <taxon>Oceanospirillaceae</taxon>
        <taxon>Maribrevibacterium</taxon>
    </lineage>
</organism>
<gene>
    <name evidence="5" type="ORF">FJM67_04255</name>
</gene>
<name>A0A501X1X3_9GAMM</name>
<reference evidence="5 6" key="1">
    <citation type="submission" date="2019-06" db="EMBL/GenBank/DDBJ databases">
        <title>A novel bacterium of genus Marinomonas, isolated from coastal sand.</title>
        <authorList>
            <person name="Huang H."/>
            <person name="Mo K."/>
            <person name="Hu Y."/>
        </authorList>
    </citation>
    <scope>NUCLEOTIDE SEQUENCE [LARGE SCALE GENOMIC DNA]</scope>
    <source>
        <strain evidence="5 6">HB171799</strain>
    </source>
</reference>
<sequence length="335" mass="37588">MWISRQAQAGVAALLLSGGVAASDGNKFAFAPVFAYDPVFETILGAALFSYPDEDKVKPGEKIFRQGFFMGTFDGYVRLAAIENRTYQDQRQRKLVVSLNNFFDYEFPDGSDEYERFDRLQASIGSEWSFPLKDHKDWSWFYGVRLETEQHDRDGGFTKGYPSIGIQRDRRDRSINTSAGDMFSTRTSVLPDALHSQAIGDPGWLVQADYRHYQAVFSESVLASRIEAEASDGNVFTSSLGGSNQLRGYVNDRYEGDAKLAGQLELRFPIWKWISGATFIETGTLQMDGEWETLTNGGLGLRFGLPPDGAMKLRFDYGIAENGDSEVYVNFNQAF</sequence>
<evidence type="ECO:0000256" key="3">
    <source>
        <dbReference type="SAM" id="SignalP"/>
    </source>
</evidence>
<dbReference type="Proteomes" id="UP000315901">
    <property type="component" value="Unassembled WGS sequence"/>
</dbReference>
<feature type="chain" id="PRO_5021251294" description="Bacterial surface antigen (D15) domain-containing protein" evidence="3">
    <location>
        <begin position="23"/>
        <end position="335"/>
    </location>
</feature>
<evidence type="ECO:0000313" key="6">
    <source>
        <dbReference type="Proteomes" id="UP000315901"/>
    </source>
</evidence>
<dbReference type="GO" id="GO:0019867">
    <property type="term" value="C:outer membrane"/>
    <property type="evidence" value="ECO:0007669"/>
    <property type="project" value="InterPro"/>
</dbReference>
<evidence type="ECO:0000259" key="4">
    <source>
        <dbReference type="Pfam" id="PF01103"/>
    </source>
</evidence>
<dbReference type="OrthoDB" id="9771071at2"/>
<comment type="caution">
    <text evidence="5">The sequence shown here is derived from an EMBL/GenBank/DDBJ whole genome shotgun (WGS) entry which is preliminary data.</text>
</comment>